<evidence type="ECO:0000313" key="5">
    <source>
        <dbReference type="EMBL" id="RZB40644.1"/>
    </source>
</evidence>
<name>A0A482VBM4_ASBVE</name>
<dbReference type="Pfam" id="PF04108">
    <property type="entry name" value="ATG17_like"/>
    <property type="match status" value="1"/>
</dbReference>
<dbReference type="GO" id="GO:0034045">
    <property type="term" value="C:phagophore assembly site membrane"/>
    <property type="evidence" value="ECO:0007669"/>
    <property type="project" value="TreeGrafter"/>
</dbReference>
<dbReference type="GO" id="GO:1990316">
    <property type="term" value="C:Atg1/ULK1 kinase complex"/>
    <property type="evidence" value="ECO:0007669"/>
    <property type="project" value="TreeGrafter"/>
</dbReference>
<dbReference type="GO" id="GO:0060090">
    <property type="term" value="F:molecular adaptor activity"/>
    <property type="evidence" value="ECO:0007669"/>
    <property type="project" value="TreeGrafter"/>
</dbReference>
<dbReference type="PANTHER" id="PTHR13222">
    <property type="entry name" value="RB1-INDUCIBLE COILED-COIL"/>
    <property type="match status" value="1"/>
</dbReference>
<accession>A0A482VBM4</accession>
<sequence length="1139" mass="129533">VQKLKSHVESACNIPVEKQVLLISGGEHLHPEARVCSYPAGTDTNPIFLFSKAVIESNTPPAASVDYGSDHGKVVCFVPSGGLYRIFSADLASKVKESAELPATYNTVQKRTQLAHLFYEVGKAQMGICERLVHEQHLQQQGWSAVVANLDDLNTDLRHRWKLYQEAFNEYIIKRDSFKDDLLVLQKIPVLPALIESQKLLVPEQDDLSGEQQSASVKGEMTLLDWISQRDDFMDCLYDICSKGLLQTDEKVFKLLEDEVCTKLKMTDDSAMKEIKGLGDRLFGLEKLMAEAKHSVNEQMDLAKAFVRNQNRTSQFKEASVLPDLCATHLQQLNVLLDNHNHLRDITRRCIRAKDELSNNLYHRLKWIVFMEDTLSELDNKLVFNFENLLSLQRQLEILQQVHTAPATYLSAVAEVVRRRSFSQSFLLWASDIACHLLTIHNEELARRKDFQAQFEGHFLSSLFPGMEDFPTSFATQAPSIFDSSLPKLSEEDIERLKNELPELADNLSIPDTSAVTNFFMLKDAKDDIDKVDKAVEDKLIEVVTEAGLASNLDQNLLKAIENEPPQTTPHGLPHLKDLDRGCESETDTEEFEKVGQSPFDLHFDKGISSPRPGTQDASTLTEVGERTPLPPKKPPRTFQKPHIQTQDDTNTINSSSLQRTLSISGSQSNTESFTNIKNPSLESIDELSSLKNFTSNTESCFNSHHQQMQGYNSTLLFRSKSISPHTPQSPKDIQGESPNSPVMGHQQNDFVNDEFYIDESLPSSLSIETGQSQGEFVKQLDTANNVVALLQDNLQSSRSEYEKLRTVLVRLSHLARQTHSQLRSELNEVKNHLVRGKVLVEEACGNLSININNVIVERENRERETIQRLTVDHELEISDFRKIAQGKNEEIKSLRDENATLGTELKKISHENSQLKERLNEISATSSREMEELKRRIDDLQIDKEKSIKEVTDRLKCEHRGEIENIRARFKLMTMERSPSENSLEKIERGDYTSITNPEALLLQMTENFESEKEVAVSDAVNKESQKWQKILDDRIKEMKNEFQQEKAFLIEDIQNAMPKEKDKQIDKLREQISNMNLECMKYKNTIQQLTESREESDLSELLKKIDNLEKEKAVLEAELEKYKTTQASSMAASVAVC</sequence>
<reference evidence="5 6" key="1">
    <citation type="submission" date="2017-03" db="EMBL/GenBank/DDBJ databases">
        <title>Genome of the blue death feigning beetle - Asbolus verrucosus.</title>
        <authorList>
            <person name="Rider S.D."/>
        </authorList>
    </citation>
    <scope>NUCLEOTIDE SEQUENCE [LARGE SCALE GENOMIC DNA]</scope>
    <source>
        <strain evidence="5">Butters</strain>
        <tissue evidence="5">Head and leg muscle</tissue>
    </source>
</reference>
<evidence type="ECO:0000313" key="6">
    <source>
        <dbReference type="Proteomes" id="UP000292052"/>
    </source>
</evidence>
<organism evidence="5 6">
    <name type="scientific">Asbolus verrucosus</name>
    <name type="common">Desert ironclad beetle</name>
    <dbReference type="NCBI Taxonomy" id="1661398"/>
    <lineage>
        <taxon>Eukaryota</taxon>
        <taxon>Metazoa</taxon>
        <taxon>Ecdysozoa</taxon>
        <taxon>Arthropoda</taxon>
        <taxon>Hexapoda</taxon>
        <taxon>Insecta</taxon>
        <taxon>Pterygota</taxon>
        <taxon>Neoptera</taxon>
        <taxon>Endopterygota</taxon>
        <taxon>Coleoptera</taxon>
        <taxon>Polyphaga</taxon>
        <taxon>Cucujiformia</taxon>
        <taxon>Tenebrionidae</taxon>
        <taxon>Pimeliinae</taxon>
        <taxon>Asbolus</taxon>
    </lineage>
</organism>
<evidence type="ECO:0000259" key="4">
    <source>
        <dbReference type="Pfam" id="PF04108"/>
    </source>
</evidence>
<feature type="compositionally biased region" description="Polar residues" evidence="3">
    <location>
        <begin position="643"/>
        <end position="656"/>
    </location>
</feature>
<feature type="coiled-coil region" evidence="2">
    <location>
        <begin position="781"/>
        <end position="808"/>
    </location>
</feature>
<dbReference type="AlphaFoldDB" id="A0A482VBM4"/>
<dbReference type="GO" id="GO:0034727">
    <property type="term" value="P:piecemeal microautophagy of the nucleus"/>
    <property type="evidence" value="ECO:0007669"/>
    <property type="project" value="TreeGrafter"/>
</dbReference>
<protein>
    <submittedName>
        <fullName evidence="5">RB1-inducible coiled-coil protein 1</fullName>
    </submittedName>
</protein>
<feature type="domain" description="Autophagy protein ATG17-like" evidence="4">
    <location>
        <begin position="128"/>
        <end position="460"/>
    </location>
</feature>
<dbReference type="GO" id="GO:0000045">
    <property type="term" value="P:autophagosome assembly"/>
    <property type="evidence" value="ECO:0007669"/>
    <property type="project" value="InterPro"/>
</dbReference>
<dbReference type="GO" id="GO:0034517">
    <property type="term" value="P:ribophagy"/>
    <property type="evidence" value="ECO:0007669"/>
    <property type="project" value="TreeGrafter"/>
</dbReference>
<dbReference type="Gene3D" id="3.10.20.90">
    <property type="entry name" value="Phosphatidylinositol 3-kinase Catalytic Subunit, Chain A, domain 1"/>
    <property type="match status" value="1"/>
</dbReference>
<comment type="caution">
    <text evidence="5">The sequence shown here is derived from an EMBL/GenBank/DDBJ whole genome shotgun (WGS) entry which is preliminary data.</text>
</comment>
<feature type="coiled-coil region" evidence="2">
    <location>
        <begin position="1067"/>
        <end position="1127"/>
    </location>
</feature>
<proteinExistence type="predicted"/>
<feature type="non-terminal residue" evidence="5">
    <location>
        <position position="1139"/>
    </location>
</feature>
<feature type="region of interest" description="Disordered" evidence="3">
    <location>
        <begin position="721"/>
        <end position="741"/>
    </location>
</feature>
<dbReference type="GO" id="GO:0000422">
    <property type="term" value="P:autophagy of mitochondrion"/>
    <property type="evidence" value="ECO:0007669"/>
    <property type="project" value="TreeGrafter"/>
</dbReference>
<dbReference type="EMBL" id="QDEB01117106">
    <property type="protein sequence ID" value="RZB40644.1"/>
    <property type="molecule type" value="Genomic_DNA"/>
</dbReference>
<keyword evidence="2" id="KW-0175">Coiled coil</keyword>
<dbReference type="GO" id="GO:0019901">
    <property type="term" value="F:protein kinase binding"/>
    <property type="evidence" value="ECO:0007669"/>
    <property type="project" value="TreeGrafter"/>
</dbReference>
<dbReference type="InterPro" id="IPR045326">
    <property type="entry name" value="ATG17-like_dom"/>
</dbReference>
<evidence type="ECO:0000256" key="2">
    <source>
        <dbReference type="SAM" id="Coils"/>
    </source>
</evidence>
<dbReference type="STRING" id="1661398.A0A482VBM4"/>
<dbReference type="PANTHER" id="PTHR13222:SF1">
    <property type="entry name" value="RB1-INDUCIBLE COILED-COIL PROTEIN 1"/>
    <property type="match status" value="1"/>
</dbReference>
<keyword evidence="6" id="KW-1185">Reference proteome</keyword>
<dbReference type="GO" id="GO:0061723">
    <property type="term" value="P:glycophagy"/>
    <property type="evidence" value="ECO:0007669"/>
    <property type="project" value="TreeGrafter"/>
</dbReference>
<dbReference type="OrthoDB" id="447953at2759"/>
<feature type="compositionally biased region" description="Polar residues" evidence="3">
    <location>
        <begin position="612"/>
        <end position="622"/>
    </location>
</feature>
<dbReference type="Proteomes" id="UP000292052">
    <property type="component" value="Unassembled WGS sequence"/>
</dbReference>
<feature type="compositionally biased region" description="Basic and acidic residues" evidence="3">
    <location>
        <begin position="575"/>
        <end position="584"/>
    </location>
</feature>
<evidence type="ECO:0000256" key="1">
    <source>
        <dbReference type="ARBA" id="ARBA00023006"/>
    </source>
</evidence>
<feature type="region of interest" description="Disordered" evidence="3">
    <location>
        <begin position="563"/>
        <end position="656"/>
    </location>
</feature>
<dbReference type="GO" id="GO:0061709">
    <property type="term" value="P:reticulophagy"/>
    <property type="evidence" value="ECO:0007669"/>
    <property type="project" value="TreeGrafter"/>
</dbReference>
<evidence type="ECO:0000256" key="3">
    <source>
        <dbReference type="SAM" id="MobiDB-lite"/>
    </source>
</evidence>
<feature type="coiled-coil region" evidence="2">
    <location>
        <begin position="878"/>
        <end position="951"/>
    </location>
</feature>
<keyword evidence="1" id="KW-0072">Autophagy</keyword>
<feature type="non-terminal residue" evidence="5">
    <location>
        <position position="1"/>
    </location>
</feature>
<dbReference type="InterPro" id="IPR040040">
    <property type="entry name" value="ATG11"/>
</dbReference>
<gene>
    <name evidence="5" type="ORF">BDFB_006735</name>
</gene>